<dbReference type="Gene3D" id="3.40.30.10">
    <property type="entry name" value="Glutaredoxin"/>
    <property type="match status" value="1"/>
</dbReference>
<evidence type="ECO:0000256" key="4">
    <source>
        <dbReference type="ARBA" id="ARBA00049091"/>
    </source>
</evidence>
<comment type="similarity">
    <text evidence="1">Belongs to the peroxiredoxin family. AhpC/Prx1 subfamily.</text>
</comment>
<name>A0A4Z2CSZ0_SCHJA</name>
<keyword evidence="3" id="KW-0560">Oxidoreductase</keyword>
<dbReference type="Pfam" id="PF00578">
    <property type="entry name" value="AhpC-TSA"/>
    <property type="match status" value="1"/>
</dbReference>
<dbReference type="InterPro" id="IPR036249">
    <property type="entry name" value="Thioredoxin-like_sf"/>
</dbReference>
<dbReference type="GO" id="GO:0045454">
    <property type="term" value="P:cell redox homeostasis"/>
    <property type="evidence" value="ECO:0007669"/>
    <property type="project" value="TreeGrafter"/>
</dbReference>
<dbReference type="SUPFAM" id="SSF52833">
    <property type="entry name" value="Thioredoxin-like"/>
    <property type="match status" value="1"/>
</dbReference>
<evidence type="ECO:0000259" key="5">
    <source>
        <dbReference type="Pfam" id="PF00578"/>
    </source>
</evidence>
<dbReference type="PANTHER" id="PTHR10681:SF128">
    <property type="entry name" value="THIOREDOXIN-DEPENDENT PEROXIDE REDUCTASE, MITOCHONDRIAL"/>
    <property type="match status" value="1"/>
</dbReference>
<dbReference type="STRING" id="6182.A0A4Z2CSZ0"/>
<dbReference type="AlphaFoldDB" id="A0A4Z2CSZ0"/>
<reference evidence="6 7" key="1">
    <citation type="submission" date="2019-03" db="EMBL/GenBank/DDBJ databases">
        <title>An improved genome assembly of the fluke Schistosoma japonicum.</title>
        <authorList>
            <person name="Hu W."/>
            <person name="Luo F."/>
            <person name="Yin M."/>
            <person name="Mo X."/>
            <person name="Sun C."/>
            <person name="Wu Q."/>
            <person name="Zhu B."/>
            <person name="Xiang M."/>
            <person name="Wang J."/>
            <person name="Wang Y."/>
            <person name="Zhang T."/>
            <person name="Xu B."/>
            <person name="Zheng H."/>
            <person name="Feng Z."/>
        </authorList>
    </citation>
    <scope>NUCLEOTIDE SEQUENCE [LARGE SCALE GENOMIC DNA]</scope>
    <source>
        <strain evidence="6">HuSjv2</strain>
        <tissue evidence="6">Worms</tissue>
    </source>
</reference>
<dbReference type="PANTHER" id="PTHR10681">
    <property type="entry name" value="THIOREDOXIN PEROXIDASE"/>
    <property type="match status" value="1"/>
</dbReference>
<feature type="domain" description="Alkyl hydroperoxide reductase subunit C/ Thiol specific antioxidant" evidence="5">
    <location>
        <begin position="8"/>
        <end position="96"/>
    </location>
</feature>
<keyword evidence="7" id="KW-1185">Reference proteome</keyword>
<dbReference type="OrthoDB" id="2996783at2759"/>
<dbReference type="GO" id="GO:0006979">
    <property type="term" value="P:response to oxidative stress"/>
    <property type="evidence" value="ECO:0007669"/>
    <property type="project" value="TreeGrafter"/>
</dbReference>
<dbReference type="InterPro" id="IPR000866">
    <property type="entry name" value="AhpC/TSA"/>
</dbReference>
<evidence type="ECO:0000256" key="1">
    <source>
        <dbReference type="ARBA" id="ARBA00009796"/>
    </source>
</evidence>
<dbReference type="InterPro" id="IPR050217">
    <property type="entry name" value="Peroxiredoxin"/>
</dbReference>
<protein>
    <recommendedName>
        <fullName evidence="2">thioredoxin-dependent peroxiredoxin</fullName>
        <ecNumber evidence="2">1.11.1.24</ecNumber>
    </recommendedName>
</protein>
<comment type="catalytic activity">
    <reaction evidence="4">
        <text>a hydroperoxide + [thioredoxin]-dithiol = an alcohol + [thioredoxin]-disulfide + H2O</text>
        <dbReference type="Rhea" id="RHEA:62620"/>
        <dbReference type="Rhea" id="RHEA-COMP:10698"/>
        <dbReference type="Rhea" id="RHEA-COMP:10700"/>
        <dbReference type="ChEBI" id="CHEBI:15377"/>
        <dbReference type="ChEBI" id="CHEBI:29950"/>
        <dbReference type="ChEBI" id="CHEBI:30879"/>
        <dbReference type="ChEBI" id="CHEBI:35924"/>
        <dbReference type="ChEBI" id="CHEBI:50058"/>
        <dbReference type="EC" id="1.11.1.24"/>
    </reaction>
</comment>
<evidence type="ECO:0000256" key="3">
    <source>
        <dbReference type="ARBA" id="ARBA00023002"/>
    </source>
</evidence>
<sequence>MTGLEISSQELLNFNSYLLDFQEINCEILAISPDSLESHIAWFRAPVQSYGLDENVQFPLLEDKNLKICKAYGVSNDDNGSALMSVFVIDTIGLIRITICLDKGIHFSVKDILRMIKELQAKDKDDELDILKLSKTINNN</sequence>
<comment type="caution">
    <text evidence="6">The sequence shown here is derived from an EMBL/GenBank/DDBJ whole genome shotgun (WGS) entry which is preliminary data.</text>
</comment>
<evidence type="ECO:0000313" key="6">
    <source>
        <dbReference type="EMBL" id="TNN07214.1"/>
    </source>
</evidence>
<dbReference type="GO" id="GO:0033554">
    <property type="term" value="P:cellular response to stress"/>
    <property type="evidence" value="ECO:0007669"/>
    <property type="project" value="TreeGrafter"/>
</dbReference>
<dbReference type="GO" id="GO:0005829">
    <property type="term" value="C:cytosol"/>
    <property type="evidence" value="ECO:0007669"/>
    <property type="project" value="TreeGrafter"/>
</dbReference>
<dbReference type="GO" id="GO:0042744">
    <property type="term" value="P:hydrogen peroxide catabolic process"/>
    <property type="evidence" value="ECO:0007669"/>
    <property type="project" value="TreeGrafter"/>
</dbReference>
<evidence type="ECO:0000313" key="7">
    <source>
        <dbReference type="Proteomes" id="UP000311919"/>
    </source>
</evidence>
<evidence type="ECO:0000256" key="2">
    <source>
        <dbReference type="ARBA" id="ARBA00013017"/>
    </source>
</evidence>
<dbReference type="GO" id="GO:0008379">
    <property type="term" value="F:thioredoxin peroxidase activity"/>
    <property type="evidence" value="ECO:0007669"/>
    <property type="project" value="TreeGrafter"/>
</dbReference>
<gene>
    <name evidence="6" type="ORF">EWB00_007879</name>
</gene>
<dbReference type="EC" id="1.11.1.24" evidence="2"/>
<dbReference type="InterPro" id="IPR024706">
    <property type="entry name" value="Peroxiredoxin_AhpC-typ"/>
</dbReference>
<dbReference type="Proteomes" id="UP000311919">
    <property type="component" value="Unassembled WGS sequence"/>
</dbReference>
<dbReference type="PIRSF" id="PIRSF000239">
    <property type="entry name" value="AHPC"/>
    <property type="match status" value="1"/>
</dbReference>
<proteinExistence type="inferred from homology"/>
<accession>A0A4Z2CSZ0</accession>
<dbReference type="EMBL" id="SKCS01000436">
    <property type="protein sequence ID" value="TNN07214.1"/>
    <property type="molecule type" value="Genomic_DNA"/>
</dbReference>
<organism evidence="6 7">
    <name type="scientific">Schistosoma japonicum</name>
    <name type="common">Blood fluke</name>
    <dbReference type="NCBI Taxonomy" id="6182"/>
    <lineage>
        <taxon>Eukaryota</taxon>
        <taxon>Metazoa</taxon>
        <taxon>Spiralia</taxon>
        <taxon>Lophotrochozoa</taxon>
        <taxon>Platyhelminthes</taxon>
        <taxon>Trematoda</taxon>
        <taxon>Digenea</taxon>
        <taxon>Strigeidida</taxon>
        <taxon>Schistosomatoidea</taxon>
        <taxon>Schistosomatidae</taxon>
        <taxon>Schistosoma</taxon>
    </lineage>
</organism>